<gene>
    <name evidence="5" type="ORF">EIA08_21740</name>
    <name evidence="3" type="ORF">G5603_23000</name>
    <name evidence="2" type="ORF">HL601_19410</name>
    <name evidence="4" type="ORF">HVW04_04960</name>
</gene>
<evidence type="ECO:0000313" key="4">
    <source>
        <dbReference type="EMBL" id="QMP44243.1"/>
    </source>
</evidence>
<sequence length="127" mass="14651">MDTLSIKGILEVFVNNWVPGIFTFFLGICYSNIVEKKKLKQKLKNDILEIFIPVFNAGNEISFEIAENACRKMKGTFQAYKRIYPGIFNKEVESELEDLLKDGFLINGEVNPHYFEPANIENLIKKL</sequence>
<reference evidence="5 6" key="2">
    <citation type="submission" date="2018-11" db="EMBL/GenBank/DDBJ databases">
        <title>Enterobacteriaceae from Patient.</title>
        <authorList>
            <person name="Shen C."/>
            <person name="Yang Y."/>
            <person name="Tian G."/>
        </authorList>
    </citation>
    <scope>NUCLEOTIDE SEQUENCE [LARGE SCALE GENOMIC DNA]</scope>
    <source>
        <strain evidence="5 6">GBGD28</strain>
    </source>
</reference>
<reference evidence="2" key="1">
    <citation type="journal article" date="2018" name="Genome Biol.">
        <title>SKESA: strategic k-mer extension for scrupulous assemblies.</title>
        <authorList>
            <person name="Souvorov A."/>
            <person name="Agarwala R."/>
            <person name="Lipman D.J."/>
        </authorList>
    </citation>
    <scope>NUCLEOTIDE SEQUENCE [LARGE SCALE GENOMIC DNA]</scope>
    <source>
        <strain evidence="2">EC00605</strain>
    </source>
</reference>
<keyword evidence="1" id="KW-0472">Membrane</keyword>
<reference evidence="3 7" key="4">
    <citation type="submission" date="2020-02" db="EMBL/GenBank/DDBJ databases">
        <title>WGS of Carbapenem-Resistant Enterobacteriaceae.</title>
        <authorList>
            <person name="Tokajian S."/>
            <person name="El Chaar M."/>
            <person name="El Khoury M."/>
        </authorList>
    </citation>
    <scope>NUCLEOTIDE SEQUENCE [LARGE SCALE GENOMIC DNA]</scope>
    <source>
        <strain evidence="3 7">ECM_75</strain>
    </source>
</reference>
<evidence type="ECO:0000313" key="6">
    <source>
        <dbReference type="Proteomes" id="UP000271008"/>
    </source>
</evidence>
<dbReference type="Proteomes" id="UP000472856">
    <property type="component" value="Unassembled WGS sequence"/>
</dbReference>
<protein>
    <submittedName>
        <fullName evidence="3">Uncharacterized protein</fullName>
    </submittedName>
</protein>
<evidence type="ECO:0000313" key="7">
    <source>
        <dbReference type="Proteomes" id="UP000472856"/>
    </source>
</evidence>
<dbReference type="AlphaFoldDB" id="A0A0A1A4J1"/>
<dbReference type="EMBL" id="DABGZR010000026">
    <property type="protein sequence ID" value="HAJ0997745.1"/>
    <property type="molecule type" value="Genomic_DNA"/>
</dbReference>
<dbReference type="EMBL" id="JAAJRI010000028">
    <property type="protein sequence ID" value="NGE91012.1"/>
    <property type="molecule type" value="Genomic_DNA"/>
</dbReference>
<organism evidence="3 7">
    <name type="scientific">Escherichia coli</name>
    <dbReference type="NCBI Taxonomy" id="562"/>
    <lineage>
        <taxon>Bacteria</taxon>
        <taxon>Pseudomonadati</taxon>
        <taxon>Pseudomonadota</taxon>
        <taxon>Gammaproteobacteria</taxon>
        <taxon>Enterobacterales</taxon>
        <taxon>Enterobacteriaceae</taxon>
        <taxon>Escherichia</taxon>
    </lineage>
</organism>
<evidence type="ECO:0000313" key="3">
    <source>
        <dbReference type="EMBL" id="NGE91012.1"/>
    </source>
</evidence>
<dbReference type="EMBL" id="CP057975">
    <property type="protein sequence ID" value="QMP44243.1"/>
    <property type="molecule type" value="Genomic_DNA"/>
</dbReference>
<dbReference type="EMBL" id="RQTU01000030">
    <property type="protein sequence ID" value="RRD73005.1"/>
    <property type="molecule type" value="Genomic_DNA"/>
</dbReference>
<keyword evidence="1" id="KW-1133">Transmembrane helix</keyword>
<dbReference type="Proteomes" id="UP000514715">
    <property type="component" value="Chromosome"/>
</dbReference>
<accession>A0A0A1A4J1</accession>
<dbReference type="Proteomes" id="UP000271008">
    <property type="component" value="Unassembled WGS sequence"/>
</dbReference>
<evidence type="ECO:0000313" key="2">
    <source>
        <dbReference type="EMBL" id="HAJ0997745.1"/>
    </source>
</evidence>
<reference evidence="2" key="3">
    <citation type="submission" date="2019-09" db="EMBL/GenBank/DDBJ databases">
        <authorList>
            <consortium name="NCBI Pathogen Detection Project"/>
        </authorList>
    </citation>
    <scope>NUCLEOTIDE SEQUENCE</scope>
    <source>
        <strain evidence="2">EC00605</strain>
    </source>
</reference>
<evidence type="ECO:0000256" key="1">
    <source>
        <dbReference type="SAM" id="Phobius"/>
    </source>
</evidence>
<evidence type="ECO:0000313" key="5">
    <source>
        <dbReference type="EMBL" id="RRD73005.1"/>
    </source>
</evidence>
<proteinExistence type="predicted"/>
<feature type="transmembrane region" description="Helical" evidence="1">
    <location>
        <begin position="12"/>
        <end position="34"/>
    </location>
</feature>
<dbReference type="RefSeq" id="WP_022645575.1">
    <property type="nucleotide sequence ID" value="NZ_AP022098.1"/>
</dbReference>
<reference evidence="4 8" key="5">
    <citation type="submission" date="2020-06" db="EMBL/GenBank/DDBJ databases">
        <title>REHAB project genomes.</title>
        <authorList>
            <person name="Shaw L.P."/>
        </authorList>
    </citation>
    <scope>NUCLEOTIDE SEQUENCE [LARGE SCALE GENOMIC DNA]</scope>
    <source>
        <strain evidence="4 8">RHB07-C04</strain>
    </source>
</reference>
<name>A0A0A1A4J1_ECOLX</name>
<evidence type="ECO:0000313" key="8">
    <source>
        <dbReference type="Proteomes" id="UP000514715"/>
    </source>
</evidence>
<keyword evidence="1" id="KW-0812">Transmembrane</keyword>